<dbReference type="Gene3D" id="1.10.1450.10">
    <property type="entry name" value="Tetraspanin"/>
    <property type="match status" value="2"/>
</dbReference>
<dbReference type="GO" id="GO:0005886">
    <property type="term" value="C:plasma membrane"/>
    <property type="evidence" value="ECO:0007669"/>
    <property type="project" value="TreeGrafter"/>
</dbReference>
<evidence type="ECO:0000256" key="3">
    <source>
        <dbReference type="ARBA" id="ARBA00022692"/>
    </source>
</evidence>
<evidence type="ECO:0000256" key="4">
    <source>
        <dbReference type="ARBA" id="ARBA00022989"/>
    </source>
</evidence>
<feature type="compositionally biased region" description="Basic and acidic residues" evidence="6">
    <location>
        <begin position="298"/>
        <end position="307"/>
    </location>
</feature>
<dbReference type="AlphaFoldDB" id="A0AA88YEX2"/>
<feature type="transmembrane region" description="Helical" evidence="7">
    <location>
        <begin position="524"/>
        <end position="544"/>
    </location>
</feature>
<dbReference type="Pfam" id="PF00335">
    <property type="entry name" value="Tetraspanin"/>
    <property type="match status" value="2"/>
</dbReference>
<evidence type="ECO:0000256" key="7">
    <source>
        <dbReference type="SAM" id="Phobius"/>
    </source>
</evidence>
<dbReference type="PRINTS" id="PR00259">
    <property type="entry name" value="TMFOUR"/>
</dbReference>
<proteinExistence type="inferred from homology"/>
<feature type="transmembrane region" description="Helical" evidence="7">
    <location>
        <begin position="671"/>
        <end position="695"/>
    </location>
</feature>
<dbReference type="PANTHER" id="PTHR19282:SF515">
    <property type="entry name" value="TETRASPANIN"/>
    <property type="match status" value="1"/>
</dbReference>
<evidence type="ECO:0008006" key="10">
    <source>
        <dbReference type="Google" id="ProtNLM"/>
    </source>
</evidence>
<name>A0AA88YEX2_PINIB</name>
<evidence type="ECO:0000256" key="1">
    <source>
        <dbReference type="ARBA" id="ARBA00004141"/>
    </source>
</evidence>
<accession>A0AA88YEX2</accession>
<feature type="region of interest" description="Disordered" evidence="6">
    <location>
        <begin position="284"/>
        <end position="307"/>
    </location>
</feature>
<dbReference type="InterPro" id="IPR008952">
    <property type="entry name" value="Tetraspanin_EC2_sf"/>
</dbReference>
<keyword evidence="3 7" id="KW-0812">Transmembrane</keyword>
<feature type="transmembrane region" description="Helical" evidence="7">
    <location>
        <begin position="490"/>
        <end position="512"/>
    </location>
</feature>
<evidence type="ECO:0000256" key="6">
    <source>
        <dbReference type="SAM" id="MobiDB-lite"/>
    </source>
</evidence>
<reference evidence="8" key="1">
    <citation type="submission" date="2019-08" db="EMBL/GenBank/DDBJ databases">
        <title>The improved chromosome-level genome for the pearl oyster Pinctada fucata martensii using PacBio sequencing and Hi-C.</title>
        <authorList>
            <person name="Zheng Z."/>
        </authorList>
    </citation>
    <scope>NUCLEOTIDE SEQUENCE</scope>
    <source>
        <strain evidence="8">ZZ-2019</strain>
        <tissue evidence="8">Adductor muscle</tissue>
    </source>
</reference>
<feature type="transmembrane region" description="Helical" evidence="7">
    <location>
        <begin position="94"/>
        <end position="116"/>
    </location>
</feature>
<feature type="compositionally biased region" description="Basic and acidic residues" evidence="6">
    <location>
        <begin position="392"/>
        <end position="406"/>
    </location>
</feature>
<sequence>MGCFNTRDTFVSPVVKYVLFFFNFFCWLFGGVLIGIGVWAYIEKNKYYYKEIQTVYDVVFDLSIIFMVLGIVIFIIGYAGCIGALRENIILLKVYYISMIVIFLALVVGAIVAFIFRDKVKEELTSLLQDNLITRYQDDPDGQSTIDWIQENIQCCGVNSYKDWNRNEYFNCTNDGRGNQSPLACSVPHSCCKDQDSITAGVPNILCGQSALKSTGDTSIIYTIGCIDGALVLAENSLPLVGGIVIGLAVPQVGINSSSSVFTVEAISLLYVIHFMGFGDTTSDGQTDGRDSGYAPHPNERAYKERNNANTKYNILAGGILSCTEQYPPGDDESETDIRSFMISPSTSTSSPAQRTGDGYNGYDMTIFDGFRGKYDNVATSLPSDSDDDTHCDDVASRTTDDADRSRTEYKLRSSGETSESNMRRMVRRLSSFHERIPIRIQNFLLKYTLFSFNFLSWLTGMTAVGVGTWQLTDENKVISDAVNFILDPFVVLCIIGAITFTVAFLGCVGAAREHAFMIKMFHIALSVVLVVELVCGALVIIFYSNPDFREWLRLTPDKLLKDAILKYMDDKGVQVWMDMIQKQFQCCGISATDYGYKDWQLNMYYNCSDINPSVYACAVPESCCIVYPGERMNKMCGFDKSDKKLSDVREWIYTQGCVKGFGEWISNHEMVILLTACVVMFMQFLGVVFARIFVKRIQRRIKWTKNRNRRCS</sequence>
<comment type="subcellular location">
    <subcellularLocation>
        <location evidence="1">Membrane</location>
        <topology evidence="1">Multi-pass membrane protein</topology>
    </subcellularLocation>
</comment>
<dbReference type="EMBL" id="VSWD01000008">
    <property type="protein sequence ID" value="KAK3095346.1"/>
    <property type="molecule type" value="Genomic_DNA"/>
</dbReference>
<dbReference type="InterPro" id="IPR018499">
    <property type="entry name" value="Tetraspanin/Peripherin"/>
</dbReference>
<gene>
    <name evidence="8" type="ORF">FSP39_013509</name>
</gene>
<keyword evidence="4 7" id="KW-1133">Transmembrane helix</keyword>
<evidence type="ECO:0000256" key="2">
    <source>
        <dbReference type="ARBA" id="ARBA00006840"/>
    </source>
</evidence>
<evidence type="ECO:0000256" key="5">
    <source>
        <dbReference type="ARBA" id="ARBA00023136"/>
    </source>
</evidence>
<keyword evidence="5 7" id="KW-0472">Membrane</keyword>
<comment type="similarity">
    <text evidence="2">Belongs to the tetraspanin (TM4SF) family.</text>
</comment>
<dbReference type="PANTHER" id="PTHR19282">
    <property type="entry name" value="TETRASPANIN"/>
    <property type="match status" value="1"/>
</dbReference>
<protein>
    <recommendedName>
        <fullName evidence="10">Tetraspanin</fullName>
    </recommendedName>
</protein>
<keyword evidence="9" id="KW-1185">Reference proteome</keyword>
<evidence type="ECO:0000313" key="9">
    <source>
        <dbReference type="Proteomes" id="UP001186944"/>
    </source>
</evidence>
<dbReference type="InterPro" id="IPR018503">
    <property type="entry name" value="Tetraspanin_CS"/>
</dbReference>
<comment type="caution">
    <text evidence="8">The sequence shown here is derived from an EMBL/GenBank/DDBJ whole genome shotgun (WGS) entry which is preliminary data.</text>
</comment>
<feature type="transmembrane region" description="Helical" evidence="7">
    <location>
        <begin position="20"/>
        <end position="42"/>
    </location>
</feature>
<dbReference type="PROSITE" id="PS00421">
    <property type="entry name" value="TM4_1"/>
    <property type="match status" value="1"/>
</dbReference>
<dbReference type="SUPFAM" id="SSF48652">
    <property type="entry name" value="Tetraspanin"/>
    <property type="match status" value="2"/>
</dbReference>
<dbReference type="Proteomes" id="UP001186944">
    <property type="component" value="Unassembled WGS sequence"/>
</dbReference>
<evidence type="ECO:0000313" key="8">
    <source>
        <dbReference type="EMBL" id="KAK3095346.1"/>
    </source>
</evidence>
<feature type="region of interest" description="Disordered" evidence="6">
    <location>
        <begin position="382"/>
        <end position="406"/>
    </location>
</feature>
<feature type="transmembrane region" description="Helical" evidence="7">
    <location>
        <begin position="445"/>
        <end position="470"/>
    </location>
</feature>
<feature type="transmembrane region" description="Helical" evidence="7">
    <location>
        <begin position="54"/>
        <end position="79"/>
    </location>
</feature>
<organism evidence="8 9">
    <name type="scientific">Pinctada imbricata</name>
    <name type="common">Atlantic pearl-oyster</name>
    <name type="synonym">Pinctada martensii</name>
    <dbReference type="NCBI Taxonomy" id="66713"/>
    <lineage>
        <taxon>Eukaryota</taxon>
        <taxon>Metazoa</taxon>
        <taxon>Spiralia</taxon>
        <taxon>Lophotrochozoa</taxon>
        <taxon>Mollusca</taxon>
        <taxon>Bivalvia</taxon>
        <taxon>Autobranchia</taxon>
        <taxon>Pteriomorphia</taxon>
        <taxon>Pterioida</taxon>
        <taxon>Pterioidea</taxon>
        <taxon>Pteriidae</taxon>
        <taxon>Pinctada</taxon>
    </lineage>
</organism>